<dbReference type="AlphaFoldDB" id="A0A8S1UUQ8"/>
<proteinExistence type="predicted"/>
<keyword evidence="3" id="KW-1185">Reference proteome</keyword>
<evidence type="ECO:0000313" key="2">
    <source>
        <dbReference type="EMBL" id="CAD8167632.1"/>
    </source>
</evidence>
<keyword evidence="1" id="KW-1133">Transmembrane helix</keyword>
<keyword evidence="1" id="KW-0812">Transmembrane</keyword>
<reference evidence="2" key="1">
    <citation type="submission" date="2021-01" db="EMBL/GenBank/DDBJ databases">
        <authorList>
            <consortium name="Genoscope - CEA"/>
            <person name="William W."/>
        </authorList>
    </citation>
    <scope>NUCLEOTIDE SEQUENCE</scope>
</reference>
<dbReference type="Proteomes" id="UP000689195">
    <property type="component" value="Unassembled WGS sequence"/>
</dbReference>
<feature type="transmembrane region" description="Helical" evidence="1">
    <location>
        <begin position="12"/>
        <end position="31"/>
    </location>
</feature>
<sequence length="213" mass="25678">MNYQTPHAKKIYKVFISICFFFKIAFLLITNHQKQSKKKSKNKQFPQPPNQVKNKIPQQLNQQIQQKQQVNINIQCKPNHTIIDLIKQNQDLKNEQIEIKKDILNYKVFIVIESDIQYIYQQQEMTFLYNIYGQLINVNKNHYKIVQNVSQEILFKYESIKITKDLSKSNNDNREPSFFEQFKLQIFLLFKSMLQINIQCQYFLHLLIQQNLN</sequence>
<organism evidence="2 3">
    <name type="scientific">Paramecium pentaurelia</name>
    <dbReference type="NCBI Taxonomy" id="43138"/>
    <lineage>
        <taxon>Eukaryota</taxon>
        <taxon>Sar</taxon>
        <taxon>Alveolata</taxon>
        <taxon>Ciliophora</taxon>
        <taxon>Intramacronucleata</taxon>
        <taxon>Oligohymenophorea</taxon>
        <taxon>Peniculida</taxon>
        <taxon>Parameciidae</taxon>
        <taxon>Paramecium</taxon>
    </lineage>
</organism>
<evidence type="ECO:0008006" key="4">
    <source>
        <dbReference type="Google" id="ProtNLM"/>
    </source>
</evidence>
<dbReference type="EMBL" id="CAJJDO010000047">
    <property type="protein sequence ID" value="CAD8167632.1"/>
    <property type="molecule type" value="Genomic_DNA"/>
</dbReference>
<accession>A0A8S1UUQ8</accession>
<gene>
    <name evidence="2" type="ORF">PPENT_87.1.T0470218</name>
</gene>
<keyword evidence="1" id="KW-0472">Membrane</keyword>
<name>A0A8S1UUQ8_9CILI</name>
<comment type="caution">
    <text evidence="2">The sequence shown here is derived from an EMBL/GenBank/DDBJ whole genome shotgun (WGS) entry which is preliminary data.</text>
</comment>
<evidence type="ECO:0000256" key="1">
    <source>
        <dbReference type="SAM" id="Phobius"/>
    </source>
</evidence>
<protein>
    <recommendedName>
        <fullName evidence="4">Transmembrane protein</fullName>
    </recommendedName>
</protein>
<evidence type="ECO:0000313" key="3">
    <source>
        <dbReference type="Proteomes" id="UP000689195"/>
    </source>
</evidence>